<dbReference type="AlphaFoldDB" id="A0A955RWQ0"/>
<comment type="caution">
    <text evidence="2">The sequence shown here is derived from an EMBL/GenBank/DDBJ whole genome shotgun (WGS) entry which is preliminary data.</text>
</comment>
<evidence type="ECO:0000313" key="2">
    <source>
        <dbReference type="EMBL" id="MCA9397317.1"/>
    </source>
</evidence>
<evidence type="ECO:0000256" key="1">
    <source>
        <dbReference type="SAM" id="MobiDB-lite"/>
    </source>
</evidence>
<dbReference type="EMBL" id="JAGQKY010000017">
    <property type="protein sequence ID" value="MCA9397317.1"/>
    <property type="molecule type" value="Genomic_DNA"/>
</dbReference>
<dbReference type="Proteomes" id="UP000699691">
    <property type="component" value="Unassembled WGS sequence"/>
</dbReference>
<feature type="compositionally biased region" description="Gly residues" evidence="1">
    <location>
        <begin position="23"/>
        <end position="32"/>
    </location>
</feature>
<evidence type="ECO:0000313" key="3">
    <source>
        <dbReference type="Proteomes" id="UP000699691"/>
    </source>
</evidence>
<reference evidence="2" key="1">
    <citation type="submission" date="2020-04" db="EMBL/GenBank/DDBJ databases">
        <authorList>
            <person name="Zhang T."/>
        </authorList>
    </citation>
    <scope>NUCLEOTIDE SEQUENCE</scope>
    <source>
        <strain evidence="2">HKST-UBA02</strain>
    </source>
</reference>
<accession>A0A955RWQ0</accession>
<protein>
    <submittedName>
        <fullName evidence="2">Uncharacterized protein</fullName>
    </submittedName>
</protein>
<proteinExistence type="predicted"/>
<feature type="region of interest" description="Disordered" evidence="1">
    <location>
        <begin position="23"/>
        <end position="43"/>
    </location>
</feature>
<sequence length="75" mass="7568">MADYYGPIKGPIHVGSGKIVRGGGNGNAGAGKNGHHNAHNQTNSCTTIFHGPVNGQVFTGDGDVTIVNGTVVPND</sequence>
<gene>
    <name evidence="2" type="ORF">KC573_00675</name>
</gene>
<organism evidence="2 3">
    <name type="scientific">candidate division WWE3 bacterium</name>
    <dbReference type="NCBI Taxonomy" id="2053526"/>
    <lineage>
        <taxon>Bacteria</taxon>
        <taxon>Katanobacteria</taxon>
    </lineage>
</organism>
<name>A0A955RWQ0_UNCKA</name>
<reference evidence="2" key="2">
    <citation type="journal article" date="2021" name="Microbiome">
        <title>Successional dynamics and alternative stable states in a saline activated sludge microbial community over 9 years.</title>
        <authorList>
            <person name="Wang Y."/>
            <person name="Ye J."/>
            <person name="Ju F."/>
            <person name="Liu L."/>
            <person name="Boyd J.A."/>
            <person name="Deng Y."/>
            <person name="Parks D.H."/>
            <person name="Jiang X."/>
            <person name="Yin X."/>
            <person name="Woodcroft B.J."/>
            <person name="Tyson G.W."/>
            <person name="Hugenholtz P."/>
            <person name="Polz M.F."/>
            <person name="Zhang T."/>
        </authorList>
    </citation>
    <scope>NUCLEOTIDE SEQUENCE</scope>
    <source>
        <strain evidence="2">HKST-UBA02</strain>
    </source>
</reference>